<dbReference type="KEGG" id="gsb:GSUB_16085"/>
<name>A0A0B5FUB8_9BACT</name>
<keyword evidence="2" id="KW-1185">Reference proteome</keyword>
<dbReference type="RefSeq" id="WP_040201751.1">
    <property type="nucleotide sequence ID" value="NZ_CP010311.1"/>
</dbReference>
<proteinExistence type="predicted"/>
<evidence type="ECO:0008006" key="3">
    <source>
        <dbReference type="Google" id="ProtNLM"/>
    </source>
</evidence>
<dbReference type="HOGENOM" id="CLU_062795_1_0_7"/>
<evidence type="ECO:0000313" key="2">
    <source>
        <dbReference type="Proteomes" id="UP000035036"/>
    </source>
</evidence>
<gene>
    <name evidence="1" type="ORF">GSUB_16085</name>
</gene>
<dbReference type="AlphaFoldDB" id="A0A0B5FUB8"/>
<dbReference type="Pfam" id="PF10123">
    <property type="entry name" value="Mu-like_Pro"/>
    <property type="match status" value="1"/>
</dbReference>
<accession>A0A0B5FUB8</accession>
<dbReference type="Proteomes" id="UP000035036">
    <property type="component" value="Chromosome"/>
</dbReference>
<dbReference type="InterPro" id="IPR012106">
    <property type="entry name" value="Phage_Mu_Gp1"/>
</dbReference>
<dbReference type="PIRSF" id="PIRSF016624">
    <property type="entry name" value="Mu_prophg_I"/>
    <property type="match status" value="1"/>
</dbReference>
<dbReference type="EMBL" id="CP010311">
    <property type="protein sequence ID" value="AJF07770.1"/>
    <property type="molecule type" value="Genomic_DNA"/>
</dbReference>
<organism evidence="1 2">
    <name type="scientific">Geoalkalibacter subterraneus</name>
    <dbReference type="NCBI Taxonomy" id="483547"/>
    <lineage>
        <taxon>Bacteria</taxon>
        <taxon>Pseudomonadati</taxon>
        <taxon>Thermodesulfobacteriota</taxon>
        <taxon>Desulfuromonadia</taxon>
        <taxon>Desulfuromonadales</taxon>
        <taxon>Geoalkalibacteraceae</taxon>
        <taxon>Geoalkalibacter</taxon>
    </lineage>
</organism>
<protein>
    <recommendedName>
        <fullName evidence="3">Mu-like prophage I protein</fullName>
    </recommendedName>
</protein>
<sequence length="342" mass="36667">MIKKHRIAIAACVSELTGGVPTEIMLVPAGEFRARDGRPGDVESWKVDAAAAARLIAQAEAARGDFVIDYEHQTLNAENNGKPAPAAGWFKRLEWREGDGLYATDVRWTERARALIEAGEYRYISPVFRYDRQSGTVTQLLMAALTNYPALDGHSDLAARAAAKFSTTEEEHTMNREELIALLGLAEDASDEQIKSAMTALKAKADAAKGKDDEIAALKAAKPDPAKFVPMEIFESLKTEVAALKAQQTSGEVTALVDKGIADGKLLPAQKDWAKELGNKDVAALKGYLEKTPAIAALKGGTQTGGKAPEGGDADSLTEEELAVCRNLGISAEDYRKANPAE</sequence>
<dbReference type="STRING" id="483547.GSUB_16085"/>
<reference evidence="1 2" key="1">
    <citation type="journal article" date="2015" name="Genome Announc.">
        <title>Genomes of Geoalkalibacter ferrihydriticus Z-0531T and Geoalkalibacter subterraneus Red1T, Two Haloalkaliphilic Metal-Reducing Deltaproteobacteria.</title>
        <authorList>
            <person name="Badalamenti J.P."/>
            <person name="Krajmalnik-Brown R."/>
            <person name="Torres C.I."/>
            <person name="Bond D.R."/>
        </authorList>
    </citation>
    <scope>NUCLEOTIDE SEQUENCE [LARGE SCALE GENOMIC DNA]</scope>
    <source>
        <strain evidence="1 2">Red1</strain>
    </source>
</reference>
<evidence type="ECO:0000313" key="1">
    <source>
        <dbReference type="EMBL" id="AJF07770.1"/>
    </source>
</evidence>